<evidence type="ECO:0000313" key="2">
    <source>
        <dbReference type="Proteomes" id="UP000195602"/>
    </source>
</evidence>
<evidence type="ECO:0000313" key="1">
    <source>
        <dbReference type="EMBL" id="OVF04889.1"/>
    </source>
</evidence>
<dbReference type="KEGG" id="clus:A9F13_25g00671"/>
<dbReference type="AlphaFoldDB" id="A0AA91PV91"/>
<comment type="caution">
    <text evidence="1">The sequence shown here is derived from an EMBL/GenBank/DDBJ whole genome shotgun (WGS) entry which is preliminary data.</text>
</comment>
<proteinExistence type="predicted"/>
<gene>
    <name evidence="1" type="ORF">A9F13_25g00671</name>
</gene>
<organism evidence="1 2">
    <name type="scientific">Clavispora lusitaniae</name>
    <name type="common">Candida lusitaniae</name>
    <dbReference type="NCBI Taxonomy" id="36911"/>
    <lineage>
        <taxon>Eukaryota</taxon>
        <taxon>Fungi</taxon>
        <taxon>Dikarya</taxon>
        <taxon>Ascomycota</taxon>
        <taxon>Saccharomycotina</taxon>
        <taxon>Pichiomycetes</taxon>
        <taxon>Metschnikowiaceae</taxon>
        <taxon>Clavispora</taxon>
    </lineage>
</organism>
<dbReference type="EMBL" id="LYUB02000025">
    <property type="protein sequence ID" value="OVF04889.1"/>
    <property type="molecule type" value="Genomic_DNA"/>
</dbReference>
<protein>
    <submittedName>
        <fullName evidence="1">Uncharacterized protein</fullName>
    </submittedName>
</protein>
<accession>A0AA91PV91</accession>
<name>A0AA91PV91_CLALS</name>
<reference evidence="1 2" key="1">
    <citation type="submission" date="2017-04" db="EMBL/GenBank/DDBJ databases">
        <title>Draft genome of the yeast Clavispora lusitaniae type strain CBS 6936.</title>
        <authorList>
            <person name="Durrens P."/>
            <person name="Klopp C."/>
            <person name="Biteau N."/>
            <person name="Fitton-Ouhabi V."/>
            <person name="Dementhon K."/>
            <person name="Accoceberry I."/>
            <person name="Sherman D.J."/>
            <person name="Noel T."/>
        </authorList>
    </citation>
    <scope>NUCLEOTIDE SEQUENCE [LARGE SCALE GENOMIC DNA]</scope>
    <source>
        <strain evidence="1 2">CBS 6936</strain>
    </source>
</reference>
<sequence>MDKLPPGAYNRLLNLLYKKTVPEVSPKVPLVKRVLYDLDQNEKTHKSALDDLMEHSWRQKPMETAIDDVKKKLSNSVLSNILLFSCKNSLVGRRDFHNVFPVNRERFYFLDQQLRKGLDFHVVKGRNPASLIFSGQYYLLFANINQACVYYMETQGKLINGFDLQFDFVLPTENHLKRMASPLIQSSDTSNKSEISIRPDTVGITPISDIFKTSPSKSRILKELETLDPDRSRYIKENPDPMYDLMARFIDVPHRYKQVLVKNYPFGLSKPALSNLLWDYQFASPENPQDSITHIHSDPLTQTTSTLLNFKDETNAKRFVRNHHGRRWEKMLDRNDKPLYEPIICEILD</sequence>
<dbReference type="Proteomes" id="UP000195602">
    <property type="component" value="Unassembled WGS sequence"/>
</dbReference>